<protein>
    <submittedName>
        <fullName evidence="3">Uncharacterized protein</fullName>
    </submittedName>
</protein>
<feature type="region of interest" description="Disordered" evidence="2">
    <location>
        <begin position="1497"/>
        <end position="1722"/>
    </location>
</feature>
<dbReference type="PANTHER" id="PTHR15131:SF3">
    <property type="entry name" value="SNRNA-ACTIVATING PROTEIN COMPLEX SUBUNIT 1"/>
    <property type="match status" value="1"/>
</dbReference>
<keyword evidence="5" id="KW-1185">Reference proteome</keyword>
<dbReference type="Proteomes" id="UP000747110">
    <property type="component" value="Unassembled WGS sequence"/>
</dbReference>
<dbReference type="GO" id="GO:0019185">
    <property type="term" value="C:snRNA-activating protein complex"/>
    <property type="evidence" value="ECO:0007669"/>
    <property type="project" value="TreeGrafter"/>
</dbReference>
<feature type="region of interest" description="Disordered" evidence="2">
    <location>
        <begin position="132"/>
        <end position="177"/>
    </location>
</feature>
<sequence length="1741" mass="181476">MGKLVPKKPQHFNTIPSFETDVHKLIDTFVLKVKRIDETKFSIFKEVWRECSFSFIHQAVPLNVPAGDFLQLLYAVALNRLADPSPYLDYQADPGELTGTACGNAAPAEAEDAWGQRAGGVEVDAHLGTETRSGAGVEQRSPHQRAATGAAAVPIDARRSNSHIGKSSGAAGLAAAEEDPLDQECDLLAHIDELFGDLFQEQQVHHQNTLDQPFSMASHAPPLQNSGFGAAGNTANGGFLNVAPGAPPLPLHMLAGPQQHTTAARLSAGPYDALYEFQERVTLTPPLAGPELSFQATAAESPSLSQRQQQQQQFKGAEDLCAGCGLDTVALAGTAEGRVPQRHDQDVAPCTQLLPSALAARANGSLGTASGPGFVGRGLEEEDDYDGAIMADVPDKTSLLLSSTSWGIVQSATLQSAGLEPANVPNLKIQCNEPTEGSLPVPHQTHDHVEEVDNLMPMNGALDIQAAPAAVAPGSTPAVLMGSSCAELAPSTGSPGGCSNVVGAGPWGPGMESVDMDLSRHSSRTLNEVFSPMRSDAVVPSPLKGLASPLTKQATPELLPPTQSSLRGTPALRTLQTPSSLQLLHSQMHAPDRENNAVALSGGFGPDNLATELHTAAAADAYRFVAPTMPPNDGADVAKGSAGPGPHAMLADAQSFGWAVQGLPRSLWHPLSPQQQQHPPTLPYVMQAPPCGGAAQPISDPSDTAAPIWALTLAAAAAAAEDSARATGTGCTHTHMAEAQDTMMPKTAAACSTGADAGAILPGSSEALGAFADVGPPPQGSEAPNPNPQEQHSTLPAAPPLPGPDVPLAARVGAIYALYCLHATQICCPSVRIYVPLPLLRSMTGTVQEAAAAGLRDVVVIVRELWRQGALVPGGVACFNGSTSAPSSDKSHVWMAAAAGRAKAVAAGHGCAHKYLDASTRRLATFHDVLMSNPVLRQALLHLRTALPLLADMEGFERLCDLYGKQRTAVFQENGNGGDAGASCSSAPDVLFEARVGGDVRRMVRRMFAEVLRALRLPPPKIQRTEQKRRQRELEVQRKAEEAARLEAEMASGPRTVAEALAQVAAKPPAPLRRRVAGELGALMRRRAIQAGVGAPGTGAAAGNIGSGGGVGPTTSGSRQQRVTIIRHRSELASAGLLGEDTLRDASMLGIIPPRVLRAEEERRHRVQTVADTWLSRQDRLMRGDQGVAREAQQPQCVRQQRGDQPQKEPGKLTEGAAKSRSQGRISKDSSAAAPRSIRVPQGGDQGARKAKGDEPSTPFHDSQDDGHEKDMDDDFDVDAELEAAFAELETAVDPSAHQQSPAAVVATTAPGQTSTGVDNINTTVIAPSATGVRGRGRGGVSGRGRGARSNPRNQCEHDDRQGGHAQRAGKRKTGKQLVPTSADSPAAKHVDRTAMRPRKRLKGSSTEGGLGLPVAEESGRGYSGRTRQTARVDAEGARVGEMKAGGGGGSASAGDELEAHDLLEDLGIADAELIRQTQLALKAQREAMEILRRMRPAAPHMRSAAGEPPPPLLPPDPPAALQPDKLLVPEPAKASGRPNKGVLAGAGRRGVAALPPLPRAPAVPAQVQKQQEQPAAKSKAAGAVKKPSQPRKPRKRLGSGPGREGKNDAFVGDMAAATAGPAQSVDPSSAAAGKRRRREKIAVAEAASDYKAASGRHDAVAGGTDDMASDRSHPREGGDAHGQGLLPTASGATTSRDRAEKTSQVTSGSANPNQTAGDEDEDVLAAFDAMFAALKGLNAS</sequence>
<name>A0A8J4CYC6_9CHLO</name>
<feature type="compositionally biased region" description="Acidic residues" evidence="2">
    <location>
        <begin position="1272"/>
        <end position="1282"/>
    </location>
</feature>
<dbReference type="GO" id="GO:0042796">
    <property type="term" value="P:snRNA transcription by RNA polymerase III"/>
    <property type="evidence" value="ECO:0007669"/>
    <property type="project" value="TreeGrafter"/>
</dbReference>
<feature type="compositionally biased region" description="Polar residues" evidence="2">
    <location>
        <begin position="1703"/>
        <end position="1717"/>
    </location>
</feature>
<feature type="region of interest" description="Disordered" evidence="2">
    <location>
        <begin position="768"/>
        <end position="802"/>
    </location>
</feature>
<evidence type="ECO:0000313" key="5">
    <source>
        <dbReference type="Proteomes" id="UP000747110"/>
    </source>
</evidence>
<evidence type="ECO:0000256" key="2">
    <source>
        <dbReference type="SAM" id="MobiDB-lite"/>
    </source>
</evidence>
<dbReference type="Pfam" id="PF09808">
    <property type="entry name" value="SNAPC1"/>
    <property type="match status" value="2"/>
</dbReference>
<feature type="compositionally biased region" description="Basic and acidic residues" evidence="2">
    <location>
        <begin position="1431"/>
        <end position="1442"/>
    </location>
</feature>
<feature type="compositionally biased region" description="Basic and acidic residues" evidence="2">
    <location>
        <begin position="1262"/>
        <end position="1271"/>
    </location>
</feature>
<feature type="compositionally biased region" description="Low complexity" evidence="2">
    <location>
        <begin position="669"/>
        <end position="679"/>
    </location>
</feature>
<proteinExistence type="predicted"/>
<feature type="compositionally biased region" description="Low complexity" evidence="2">
    <location>
        <begin position="1563"/>
        <end position="1588"/>
    </location>
</feature>
<feature type="compositionally biased region" description="Polar residues" evidence="2">
    <location>
        <begin position="782"/>
        <end position="794"/>
    </location>
</feature>
<feature type="compositionally biased region" description="Polar residues" evidence="2">
    <location>
        <begin position="1310"/>
        <end position="1326"/>
    </location>
</feature>
<dbReference type="Proteomes" id="UP000722791">
    <property type="component" value="Unassembled WGS sequence"/>
</dbReference>
<gene>
    <name evidence="3" type="ORF">Vretifemale_19703</name>
    <name evidence="4" type="ORF">Vretimale_12168</name>
</gene>
<dbReference type="PANTHER" id="PTHR15131">
    <property type="entry name" value="SMALL NUCLEAR RNA ACTIVATING COMPLEX, POLYPEPTIDE 1"/>
    <property type="match status" value="1"/>
</dbReference>
<feature type="compositionally biased region" description="Pro residues" evidence="2">
    <location>
        <begin position="1508"/>
        <end position="1521"/>
    </location>
</feature>
<comment type="caution">
    <text evidence="3">The sequence shown here is derived from an EMBL/GenBank/DDBJ whole genome shotgun (WGS) entry which is preliminary data.</text>
</comment>
<feature type="region of interest" description="Disordered" evidence="2">
    <location>
        <begin position="1185"/>
        <end position="1454"/>
    </location>
</feature>
<feature type="compositionally biased region" description="Low complexity" evidence="2">
    <location>
        <begin position="1542"/>
        <end position="1555"/>
    </location>
</feature>
<feature type="compositionally biased region" description="Basic residues" evidence="2">
    <location>
        <begin position="1589"/>
        <end position="1598"/>
    </location>
</feature>
<keyword evidence="1" id="KW-0175">Coiled coil</keyword>
<dbReference type="InterPro" id="IPR019188">
    <property type="entry name" value="SNAPC1"/>
</dbReference>
<reference evidence="3" key="1">
    <citation type="journal article" date="2021" name="Proc. Natl. Acad. Sci. U.S.A.">
        <title>Three genomes in the algal genus Volvox reveal the fate of a haploid sex-determining region after a transition to homothallism.</title>
        <authorList>
            <person name="Yamamoto K."/>
            <person name="Hamaji T."/>
            <person name="Kawai-Toyooka H."/>
            <person name="Matsuzaki R."/>
            <person name="Takahashi F."/>
            <person name="Nishimura Y."/>
            <person name="Kawachi M."/>
            <person name="Noguchi H."/>
            <person name="Minakuchi Y."/>
            <person name="Umen J.G."/>
            <person name="Toyoda A."/>
            <person name="Nozaki H."/>
        </authorList>
    </citation>
    <scope>NUCLEOTIDE SEQUENCE</scope>
    <source>
        <strain evidence="4">NIES-3785</strain>
        <strain evidence="3">NIES-3786</strain>
    </source>
</reference>
<feature type="compositionally biased region" description="Basic and acidic residues" evidence="2">
    <location>
        <begin position="1669"/>
        <end position="1680"/>
    </location>
</feature>
<feature type="compositionally biased region" description="Low complexity" evidence="2">
    <location>
        <begin position="1283"/>
        <end position="1293"/>
    </location>
</feature>
<feature type="compositionally biased region" description="Basic and acidic residues" evidence="2">
    <location>
        <begin position="1201"/>
        <end position="1212"/>
    </location>
</feature>
<accession>A0A8J4CYC6</accession>
<organism evidence="3 5">
    <name type="scientific">Volvox reticuliferus</name>
    <dbReference type="NCBI Taxonomy" id="1737510"/>
    <lineage>
        <taxon>Eukaryota</taxon>
        <taxon>Viridiplantae</taxon>
        <taxon>Chlorophyta</taxon>
        <taxon>core chlorophytes</taxon>
        <taxon>Chlorophyceae</taxon>
        <taxon>CS clade</taxon>
        <taxon>Chlamydomonadales</taxon>
        <taxon>Volvocaceae</taxon>
        <taxon>Volvox</taxon>
    </lineage>
</organism>
<dbReference type="EMBL" id="BNCQ01000026">
    <property type="protein sequence ID" value="GIM08125.1"/>
    <property type="molecule type" value="Genomic_DNA"/>
</dbReference>
<dbReference type="GO" id="GO:0042795">
    <property type="term" value="P:snRNA transcription by RNA polymerase II"/>
    <property type="evidence" value="ECO:0007669"/>
    <property type="project" value="TreeGrafter"/>
</dbReference>
<dbReference type="EMBL" id="BNCP01000073">
    <property type="protein sequence ID" value="GIL92143.1"/>
    <property type="molecule type" value="Genomic_DNA"/>
</dbReference>
<evidence type="ECO:0000313" key="4">
    <source>
        <dbReference type="EMBL" id="GIM08125.1"/>
    </source>
</evidence>
<dbReference type="GO" id="GO:0043565">
    <property type="term" value="F:sequence-specific DNA binding"/>
    <property type="evidence" value="ECO:0007669"/>
    <property type="project" value="TreeGrafter"/>
</dbReference>
<feature type="region of interest" description="Disordered" evidence="2">
    <location>
        <begin position="669"/>
        <end position="688"/>
    </location>
</feature>
<feature type="coiled-coil region" evidence="1">
    <location>
        <begin position="1022"/>
        <end position="1049"/>
    </location>
</feature>
<dbReference type="OrthoDB" id="20127at2759"/>
<evidence type="ECO:0000313" key="3">
    <source>
        <dbReference type="EMBL" id="GIL92143.1"/>
    </source>
</evidence>
<evidence type="ECO:0000256" key="1">
    <source>
        <dbReference type="SAM" id="Coils"/>
    </source>
</evidence>